<dbReference type="EMBL" id="JAGYPE010000002">
    <property type="protein sequence ID" value="MBS4182470.1"/>
    <property type="molecule type" value="Genomic_DNA"/>
</dbReference>
<proteinExistence type="predicted"/>
<gene>
    <name evidence="1" type="ORF">KHB02_13815</name>
</gene>
<evidence type="ECO:0000313" key="1">
    <source>
        <dbReference type="EMBL" id="MBS4182470.1"/>
    </source>
</evidence>
<sequence>MADFTADQAAVVRITRTEPGRWDLTLVSVSGVDMGRGLYLFDASQDDAEDEAAAAADFAREHGFRFDTDAVQADGADTFWAPVVPLDA</sequence>
<organism evidence="1">
    <name type="scientific">Neobacillus citreus</name>
    <dbReference type="NCBI Taxonomy" id="2833578"/>
    <lineage>
        <taxon>Bacteria</taxon>
        <taxon>Bacillati</taxon>
        <taxon>Bacillota</taxon>
        <taxon>Bacilli</taxon>
        <taxon>Bacillales</taxon>
        <taxon>Bacillaceae</taxon>
        <taxon>Neobacillus</taxon>
    </lineage>
</organism>
<dbReference type="AlphaFoldDB" id="A0A942YA44"/>
<accession>A0A942YA44</accession>
<name>A0A942YA44_9BACI</name>
<reference evidence="1" key="1">
    <citation type="submission" date="2021-05" db="EMBL/GenBank/DDBJ databases">
        <title>Novel Bacillus species.</title>
        <authorList>
            <person name="Liu G."/>
        </authorList>
    </citation>
    <scope>NUCLEOTIDE SEQUENCE</scope>
    <source>
        <strain evidence="1">FJAT-50051</strain>
    </source>
</reference>
<protein>
    <submittedName>
        <fullName evidence="1">Uncharacterized protein</fullName>
    </submittedName>
</protein>
<comment type="caution">
    <text evidence="1">The sequence shown here is derived from an EMBL/GenBank/DDBJ whole genome shotgun (WGS) entry which is preliminary data.</text>
</comment>